<comment type="caution">
    <text evidence="18">The sequence shown here is derived from an EMBL/GenBank/DDBJ whole genome shotgun (WGS) entry which is preliminary data.</text>
</comment>
<keyword evidence="6" id="KW-0227">DNA damage</keyword>
<accession>A0A7X1B2P4</accession>
<evidence type="ECO:0000256" key="16">
    <source>
        <dbReference type="ARBA" id="ARBA00042156"/>
    </source>
</evidence>
<dbReference type="InterPro" id="IPR003439">
    <property type="entry name" value="ABC_transporter-like_ATP-bd"/>
</dbReference>
<dbReference type="Pfam" id="PF17755">
    <property type="entry name" value="UvrA_DNA-bind"/>
    <property type="match status" value="1"/>
</dbReference>
<dbReference type="Gene3D" id="1.10.8.280">
    <property type="entry name" value="ABC transporter ATPase domain-like"/>
    <property type="match status" value="1"/>
</dbReference>
<dbReference type="InterPro" id="IPR027417">
    <property type="entry name" value="P-loop_NTPase"/>
</dbReference>
<evidence type="ECO:0000256" key="8">
    <source>
        <dbReference type="ARBA" id="ARBA00022771"/>
    </source>
</evidence>
<dbReference type="Proteomes" id="UP000525652">
    <property type="component" value="Unassembled WGS sequence"/>
</dbReference>
<dbReference type="SUPFAM" id="SSF52540">
    <property type="entry name" value="P-loop containing nucleoside triphosphate hydrolases"/>
    <property type="match status" value="4"/>
</dbReference>
<dbReference type="Gene3D" id="3.40.50.300">
    <property type="entry name" value="P-loop containing nucleotide triphosphate hydrolases"/>
    <property type="match status" value="5"/>
</dbReference>
<dbReference type="GO" id="GO:0003677">
    <property type="term" value="F:DNA binding"/>
    <property type="evidence" value="ECO:0007669"/>
    <property type="project" value="UniProtKB-KW"/>
</dbReference>
<evidence type="ECO:0000313" key="18">
    <source>
        <dbReference type="EMBL" id="MBC2603463.1"/>
    </source>
</evidence>
<evidence type="ECO:0000256" key="7">
    <source>
        <dbReference type="ARBA" id="ARBA00022769"/>
    </source>
</evidence>
<dbReference type="Gene3D" id="1.20.1580.10">
    <property type="entry name" value="ABC transporter ATPase like domain"/>
    <property type="match status" value="3"/>
</dbReference>
<evidence type="ECO:0000256" key="10">
    <source>
        <dbReference type="ARBA" id="ARBA00022840"/>
    </source>
</evidence>
<evidence type="ECO:0000256" key="12">
    <source>
        <dbReference type="ARBA" id="ARBA00023125"/>
    </source>
</evidence>
<gene>
    <name evidence="18" type="primary">uvrA</name>
    <name evidence="18" type="ORF">H5P30_16895</name>
</gene>
<comment type="similarity">
    <text evidence="14">Belongs to the ABC transporter superfamily. UvrA family.</text>
</comment>
<proteinExistence type="inferred from homology"/>
<evidence type="ECO:0000256" key="15">
    <source>
        <dbReference type="ARBA" id="ARBA00039316"/>
    </source>
</evidence>
<keyword evidence="7" id="KW-0228">DNA excision</keyword>
<evidence type="ECO:0000256" key="9">
    <source>
        <dbReference type="ARBA" id="ARBA00022833"/>
    </source>
</evidence>
<keyword evidence="8" id="KW-0863">Zinc-finger</keyword>
<dbReference type="GO" id="GO:0004518">
    <property type="term" value="F:nuclease activity"/>
    <property type="evidence" value="ECO:0007669"/>
    <property type="project" value="UniProtKB-KW"/>
</dbReference>
<evidence type="ECO:0000256" key="3">
    <source>
        <dbReference type="ARBA" id="ARBA00022723"/>
    </source>
</evidence>
<organism evidence="18 19">
    <name type="scientific">Puniceicoccus vermicola</name>
    <dbReference type="NCBI Taxonomy" id="388746"/>
    <lineage>
        <taxon>Bacteria</taxon>
        <taxon>Pseudomonadati</taxon>
        <taxon>Verrucomicrobiota</taxon>
        <taxon>Opitutia</taxon>
        <taxon>Puniceicoccales</taxon>
        <taxon>Puniceicoccaceae</taxon>
        <taxon>Puniceicoccus</taxon>
    </lineage>
</organism>
<feature type="domain" description="ABC transporter" evidence="17">
    <location>
        <begin position="970"/>
        <end position="1467"/>
    </location>
</feature>
<dbReference type="GO" id="GO:0005737">
    <property type="term" value="C:cytoplasm"/>
    <property type="evidence" value="ECO:0007669"/>
    <property type="project" value="UniProtKB-SubCell"/>
</dbReference>
<dbReference type="InterPro" id="IPR013815">
    <property type="entry name" value="ATP_grasp_subdomain_1"/>
</dbReference>
<evidence type="ECO:0000256" key="2">
    <source>
        <dbReference type="ARBA" id="ARBA00022490"/>
    </source>
</evidence>
<dbReference type="InterPro" id="IPR017871">
    <property type="entry name" value="ABC_transporter-like_CS"/>
</dbReference>
<evidence type="ECO:0000256" key="11">
    <source>
        <dbReference type="ARBA" id="ARBA00022881"/>
    </source>
</evidence>
<dbReference type="PANTHER" id="PTHR43152:SF3">
    <property type="entry name" value="UVRABC SYSTEM PROTEIN A"/>
    <property type="match status" value="1"/>
</dbReference>
<dbReference type="PROSITE" id="PS00211">
    <property type="entry name" value="ABC_TRANSPORTER_1"/>
    <property type="match status" value="1"/>
</dbReference>
<keyword evidence="3" id="KW-0479">Metal-binding</keyword>
<evidence type="ECO:0000313" key="19">
    <source>
        <dbReference type="Proteomes" id="UP000525652"/>
    </source>
</evidence>
<keyword evidence="13" id="KW-0234">DNA repair</keyword>
<keyword evidence="4" id="KW-0677">Repeat</keyword>
<keyword evidence="2" id="KW-0963">Cytoplasm</keyword>
<dbReference type="Pfam" id="PF17760">
    <property type="entry name" value="UvrA_inter"/>
    <property type="match status" value="2"/>
</dbReference>
<dbReference type="Pfam" id="PF00005">
    <property type="entry name" value="ABC_tran"/>
    <property type="match status" value="1"/>
</dbReference>
<reference evidence="18 19" key="1">
    <citation type="submission" date="2020-07" db="EMBL/GenBank/DDBJ databases">
        <authorList>
            <person name="Feng X."/>
        </authorList>
    </citation>
    <scope>NUCLEOTIDE SEQUENCE [LARGE SCALE GENOMIC DNA]</scope>
    <source>
        <strain evidence="18 19">JCM14086</strain>
    </source>
</reference>
<dbReference type="GO" id="GO:0009380">
    <property type="term" value="C:excinuclease repair complex"/>
    <property type="evidence" value="ECO:0007669"/>
    <property type="project" value="InterPro"/>
</dbReference>
<evidence type="ECO:0000259" key="17">
    <source>
        <dbReference type="PROSITE" id="PS50893"/>
    </source>
</evidence>
<keyword evidence="10" id="KW-0067">ATP-binding</keyword>
<dbReference type="InterPro" id="IPR003593">
    <property type="entry name" value="AAA+_ATPase"/>
</dbReference>
<evidence type="ECO:0000256" key="13">
    <source>
        <dbReference type="ARBA" id="ARBA00023204"/>
    </source>
</evidence>
<sequence>MSRKAKAIRLRGVRQNNLKNLSVDIPLGKVTVVTGLSGAGKSSLVFETLHAEGQRRYVETFNAYTRQFLETIGRPDVDSIENICPSIAIEQKNSVRTSRSTVGTMTELCDFFKVWFPSVATLYDPATGHPIGDDSPQSVWKRLLAASESTDPCLIGFRIEKPKNIDWEEILSSLGKQGYNRGVHGGEVIRLGEIQPDALKGSQSLLVVQDRLKIAPTNRNRFLEAATTAFQHGHGEMLIFDSSGEILHSFSEGLRSPETGRTFRPPQPAVFSFNSPIGACPSCRGFGRVIGLNRDLVIPDQTLSLNKGAIRPFQGKVYSNSLDDLRRRAKDFGLRMDVPWQDLTDREKRFVWEGDTDYPSGEDEAWIGRWYGIERFFAWLEKNVYKMHVRVFLSKYRAYDTCPDCNGKRLGEESLCWKWNGVTLPDLYEKEVGELRALIEPHQEDLDPGDILGPILQRLRFLDDVGLGYLTLNRATRTLSGGETERVNLTTCLGTSMVDTLFVLDEPSVGLHPRDIDRLIGILRGLAAQGNTVVVVEHDERIMRAADRILEIGPNPGRRGGEIVFEGTPAQICSSRKSLTGSYLSGEVGAASSESRRPVEMDQRKKESCGRLSIYGASKHNLNDINLHLPLKRFVAISGVSGSGKSTLLQKVIYDGLLRQRGQPVDDPAQIRDIDSSESIGEVVRIDQSSLSKTPRSNPALLTGAWEEFRKAFAATEEAISSGMTPGTFSFNAGDGRCDHCQGLGYEHVEMQFLSDLYLPCPVCEGRRFKPEVLAIQLEGCSVDQLLKMEVNDALERFADRPKIVEKLEPIQRVGLGYLPLGHPLNQLSGGESQRLKLVRHLGKMGNKKSKAPRGAALILIDEPTTGLHRHDIANLLEVFQELVKAGNSLVVVEHHPDVLTAADWMIEMGPGAGSAGGKIVAEGTPLEIAQGQTESAPFLREAFGSEGEIIPFPSAESSEEVALVAESAVPYGDRPRAIAVEGAREHNLRDISVQIPHGKTTVIAGVSGSGKSTLAFDIIFAEGQRRFMESMSAYARQFVEQLPKPEVTRLSGLAPSVAIEQRVTHGTAKSTVATITEVAQYLRLLFARIGIQHNPVTGNPVSGLSETELTRLFEKLRKDLQSSKGKAFVGAPLIRGRKGHHQPLADWAAAREYPYLICDGNWVRPNEFTKLDRYREHDVDVILADLTDLDKAEAHERFGLALKLGHGTAFVQLGKAGQRHHFSSSRVDPETGEAFPELDPKHFSWNSPRGWCPTCRGRGTLIEEAVEGGDEPICPDCEGTRLNELSRHVYLRTGPKDRVNLPHLLALNAPQLIQTIEKVQGNPRDRAILKEIFPEIRERLQLMEQIGLDYLTLDRSTRTLSGGEAQRIRLTSQLGSNLTGVLYVLDEPTIGLHARDNERLLQSIDTLKRRGNTVLVVEHDADVILNADRVIDMGPGAGVHGGEIVAEGTPKQIIRNAASVTGKHLARQAVHPLRGNRRDLPKAGKEWIRLDEVRLRNWQGDSVAIPRRRLTAVCGVSGAGKSTLVHEALQRSVDGALKAGKNQLGVTALRSLFAGSGEKNPIAKVSGFAGIRKVIEIDQSPIGKTSRSTPATYIGVFDMIRASFSALPEAKMRGLTSSAFSFNTAGGRCEACKGAGVRKLEMNFLPDASVVCEECGGKRYRGDLLDIHWRGKSIADVLEMSFEEAAEFFSFDQRIHQILALMVETGLGYLNLGQPSPTLSGGEAQRLKLVSELAGGTAGPIGSENLYLLEEPTIGLHLKDCERLTGLLHRLVDEGHTVVVVEHQTDILAEADYLIEIGPEGGDRGGQVIFEGIPEAMLKSKQSLTASCLKPLLKG</sequence>
<dbReference type="GO" id="GO:0006289">
    <property type="term" value="P:nucleotide-excision repair"/>
    <property type="evidence" value="ECO:0007669"/>
    <property type="project" value="InterPro"/>
</dbReference>
<evidence type="ECO:0000256" key="4">
    <source>
        <dbReference type="ARBA" id="ARBA00022737"/>
    </source>
</evidence>
<feature type="domain" description="ABC transporter" evidence="17">
    <location>
        <begin position="599"/>
        <end position="936"/>
    </location>
</feature>
<protein>
    <recommendedName>
        <fullName evidence="15">UvrABC system protein A</fullName>
    </recommendedName>
    <alternativeName>
        <fullName evidence="16">Excinuclease ABC subunit A</fullName>
    </alternativeName>
</protein>
<dbReference type="InterPro" id="IPR041552">
    <property type="entry name" value="UvrA_DNA-bd"/>
</dbReference>
<keyword evidence="9" id="KW-0862">Zinc</keyword>
<dbReference type="EMBL" id="JACHVA010000127">
    <property type="protein sequence ID" value="MBC2603463.1"/>
    <property type="molecule type" value="Genomic_DNA"/>
</dbReference>
<evidence type="ECO:0000256" key="14">
    <source>
        <dbReference type="ARBA" id="ARBA00038000"/>
    </source>
</evidence>
<name>A0A7X1B2P4_9BACT</name>
<evidence type="ECO:0000256" key="1">
    <source>
        <dbReference type="ARBA" id="ARBA00004496"/>
    </source>
</evidence>
<comment type="subcellular location">
    <subcellularLocation>
        <location evidence="1">Cytoplasm</location>
    </subcellularLocation>
</comment>
<dbReference type="InterPro" id="IPR004602">
    <property type="entry name" value="UvrA"/>
</dbReference>
<dbReference type="GO" id="GO:0016887">
    <property type="term" value="F:ATP hydrolysis activity"/>
    <property type="evidence" value="ECO:0007669"/>
    <property type="project" value="InterPro"/>
</dbReference>
<dbReference type="GO" id="GO:0005524">
    <property type="term" value="F:ATP binding"/>
    <property type="evidence" value="ECO:0007669"/>
    <property type="project" value="UniProtKB-KW"/>
</dbReference>
<keyword evidence="19" id="KW-1185">Reference proteome</keyword>
<evidence type="ECO:0000256" key="5">
    <source>
        <dbReference type="ARBA" id="ARBA00022741"/>
    </source>
</evidence>
<dbReference type="Gene3D" id="3.30.1490.20">
    <property type="entry name" value="ATP-grasp fold, A domain"/>
    <property type="match status" value="1"/>
</dbReference>
<evidence type="ECO:0000256" key="6">
    <source>
        <dbReference type="ARBA" id="ARBA00022763"/>
    </source>
</evidence>
<dbReference type="NCBIfam" id="TIGR00630">
    <property type="entry name" value="uvra"/>
    <property type="match status" value="1"/>
</dbReference>
<keyword evidence="11" id="KW-0267">Excision nuclease</keyword>
<dbReference type="RefSeq" id="WP_185694092.1">
    <property type="nucleotide sequence ID" value="NZ_JACHVA010000127.1"/>
</dbReference>
<keyword evidence="5" id="KW-0547">Nucleotide-binding</keyword>
<dbReference type="PROSITE" id="PS50893">
    <property type="entry name" value="ABC_TRANSPORTER_2"/>
    <property type="match status" value="2"/>
</dbReference>
<dbReference type="SMART" id="SM00382">
    <property type="entry name" value="AAA"/>
    <property type="match status" value="3"/>
</dbReference>
<dbReference type="GO" id="GO:0008270">
    <property type="term" value="F:zinc ion binding"/>
    <property type="evidence" value="ECO:0007669"/>
    <property type="project" value="UniProtKB-KW"/>
</dbReference>
<dbReference type="InterPro" id="IPR041102">
    <property type="entry name" value="UvrA_inter"/>
</dbReference>
<keyword evidence="12" id="KW-0238">DNA-binding</keyword>
<dbReference type="PANTHER" id="PTHR43152">
    <property type="entry name" value="UVRABC SYSTEM PROTEIN A"/>
    <property type="match status" value="1"/>
</dbReference>